<dbReference type="InterPro" id="IPR036761">
    <property type="entry name" value="TTHA0802/YceI-like_sf"/>
</dbReference>
<keyword evidence="4" id="KW-1185">Reference proteome</keyword>
<dbReference type="SUPFAM" id="SSF101874">
    <property type="entry name" value="YceI-like"/>
    <property type="match status" value="1"/>
</dbReference>
<dbReference type="OrthoDB" id="9811006at2"/>
<dbReference type="RefSeq" id="WP_052534717.1">
    <property type="nucleotide sequence ID" value="NZ_HG966617.1"/>
</dbReference>
<dbReference type="InterPro" id="IPR007372">
    <property type="entry name" value="Lipid/polyisoprenoid-bd_YceI"/>
</dbReference>
<gene>
    <name evidence="3" type="ORF">BN1012_Phect2936</name>
</gene>
<organism evidence="3 4">
    <name type="scientific">Candidatus Phaeomarinibacter ectocarpi</name>
    <dbReference type="NCBI Taxonomy" id="1458461"/>
    <lineage>
        <taxon>Bacteria</taxon>
        <taxon>Pseudomonadati</taxon>
        <taxon>Pseudomonadota</taxon>
        <taxon>Alphaproteobacteria</taxon>
        <taxon>Hyphomicrobiales</taxon>
        <taxon>Parvibaculaceae</taxon>
        <taxon>Candidatus Phaeomarinibacter</taxon>
    </lineage>
</organism>
<dbReference type="STRING" id="1458461.BN1012_Phect2936"/>
<sequence>MRFLSGLSALIAALLVGLTPARSETVQLEFDPGHTHIMFSVMHLGLSRTYGEFEDFEGRAVLDVDRPEGVVVELTIDIASLDSGLQARDDNLMGGSWFDVKDHPTMTFKATGLDVTSETTGKLTGDLTLLGVTRPILLDVVFNGTASDPFSSRTTRWGFSANGAIKRSDFGMDFGLSFVGDEITLVIETELLQRDDE</sequence>
<evidence type="ECO:0000313" key="4">
    <source>
        <dbReference type="Proteomes" id="UP000032160"/>
    </source>
</evidence>
<dbReference type="PANTHER" id="PTHR34406">
    <property type="entry name" value="PROTEIN YCEI"/>
    <property type="match status" value="1"/>
</dbReference>
<evidence type="ECO:0000313" key="3">
    <source>
        <dbReference type="EMBL" id="CDO61148.1"/>
    </source>
</evidence>
<dbReference type="EMBL" id="HG966617">
    <property type="protein sequence ID" value="CDO61148.1"/>
    <property type="molecule type" value="Genomic_DNA"/>
</dbReference>
<dbReference type="Pfam" id="PF04264">
    <property type="entry name" value="YceI"/>
    <property type="match status" value="1"/>
</dbReference>
<accession>X5MAY0</accession>
<feature type="domain" description="Lipid/polyisoprenoid-binding YceI-like" evidence="2">
    <location>
        <begin position="27"/>
        <end position="192"/>
    </location>
</feature>
<dbReference type="PANTHER" id="PTHR34406:SF1">
    <property type="entry name" value="PROTEIN YCEI"/>
    <property type="match status" value="1"/>
</dbReference>
<protein>
    <submittedName>
        <fullName evidence="3">Protein yceI</fullName>
    </submittedName>
</protein>
<name>X5MAY0_9HYPH</name>
<dbReference type="KEGG" id="pect:BN1012_Phect2936"/>
<dbReference type="AlphaFoldDB" id="X5MAY0"/>
<dbReference type="Proteomes" id="UP000032160">
    <property type="component" value="Chromosome I"/>
</dbReference>
<dbReference type="Gene3D" id="2.40.128.110">
    <property type="entry name" value="Lipid/polyisoprenoid-binding, YceI-like"/>
    <property type="match status" value="1"/>
</dbReference>
<proteinExistence type="predicted"/>
<evidence type="ECO:0000256" key="1">
    <source>
        <dbReference type="SAM" id="SignalP"/>
    </source>
</evidence>
<evidence type="ECO:0000259" key="2">
    <source>
        <dbReference type="SMART" id="SM00867"/>
    </source>
</evidence>
<keyword evidence="1" id="KW-0732">Signal</keyword>
<dbReference type="HOGENOM" id="CLU_071003_3_0_5"/>
<reference evidence="3 4" key="1">
    <citation type="journal article" date="2014" name="Front. Genet.">
        <title>Genome and metabolic network of "Candidatus Phaeomarinobacter ectocarpi" Ec32, a new candidate genus of Alphaproteobacteria frequently associated with brown algae.</title>
        <authorList>
            <person name="Dittami S.M."/>
            <person name="Barbeyron T."/>
            <person name="Boyen C."/>
            <person name="Cambefort J."/>
            <person name="Collet G."/>
            <person name="Delage L."/>
            <person name="Gobet A."/>
            <person name="Groisillier A."/>
            <person name="Leblanc C."/>
            <person name="Michel G."/>
            <person name="Scornet D."/>
            <person name="Siegel A."/>
            <person name="Tapia J.E."/>
            <person name="Tonon T."/>
        </authorList>
    </citation>
    <scope>NUCLEOTIDE SEQUENCE [LARGE SCALE GENOMIC DNA]</scope>
    <source>
        <strain evidence="3 4">Ec32</strain>
    </source>
</reference>
<feature type="chain" id="PRO_5004957859" evidence="1">
    <location>
        <begin position="24"/>
        <end position="197"/>
    </location>
</feature>
<feature type="signal peptide" evidence="1">
    <location>
        <begin position="1"/>
        <end position="23"/>
    </location>
</feature>
<dbReference type="SMART" id="SM00867">
    <property type="entry name" value="YceI"/>
    <property type="match status" value="1"/>
</dbReference>